<comment type="subcellular location">
    <subcellularLocation>
        <location evidence="1">Nucleus</location>
    </subcellularLocation>
</comment>
<keyword evidence="8" id="KW-1185">Reference proteome</keyword>
<dbReference type="EMBL" id="CAJVPL010001391">
    <property type="protein sequence ID" value="CAG8568801.1"/>
    <property type="molecule type" value="Genomic_DNA"/>
</dbReference>
<dbReference type="GO" id="GO:1990841">
    <property type="term" value="F:promoter-specific chromatin binding"/>
    <property type="evidence" value="ECO:0007669"/>
    <property type="project" value="TreeGrafter"/>
</dbReference>
<dbReference type="PANTHER" id="PTHR21242:SF0">
    <property type="entry name" value="TRANSCRIPTION INITIATION FACTOR TFIID SUBUNIT 10"/>
    <property type="match status" value="1"/>
</dbReference>
<dbReference type="Pfam" id="PF03540">
    <property type="entry name" value="TAF10"/>
    <property type="match status" value="1"/>
</dbReference>
<accession>A0A9N9BJR9</accession>
<gene>
    <name evidence="7" type="ORF">AGERDE_LOCUS7532</name>
</gene>
<evidence type="ECO:0000256" key="6">
    <source>
        <dbReference type="SAM" id="MobiDB-lite"/>
    </source>
</evidence>
<name>A0A9N9BJR9_9GLOM</name>
<keyword evidence="4" id="KW-0539">Nucleus</keyword>
<evidence type="ECO:0000256" key="2">
    <source>
        <dbReference type="ARBA" id="ARBA00023015"/>
    </source>
</evidence>
<dbReference type="PANTHER" id="PTHR21242">
    <property type="entry name" value="TRANSCRIPTION INITIATION FACTOR TFIID SUBUNIT 10"/>
    <property type="match status" value="1"/>
</dbReference>
<keyword evidence="2" id="KW-0805">Transcription regulation</keyword>
<dbReference type="GO" id="GO:0000124">
    <property type="term" value="C:SAGA complex"/>
    <property type="evidence" value="ECO:0007669"/>
    <property type="project" value="TreeGrafter"/>
</dbReference>
<protein>
    <submittedName>
        <fullName evidence="7">915_t:CDS:1</fullName>
    </submittedName>
</protein>
<evidence type="ECO:0000256" key="1">
    <source>
        <dbReference type="ARBA" id="ARBA00004123"/>
    </source>
</evidence>
<evidence type="ECO:0000256" key="4">
    <source>
        <dbReference type="ARBA" id="ARBA00023242"/>
    </source>
</evidence>
<evidence type="ECO:0000256" key="3">
    <source>
        <dbReference type="ARBA" id="ARBA00023163"/>
    </source>
</evidence>
<organism evidence="7 8">
    <name type="scientific">Ambispora gerdemannii</name>
    <dbReference type="NCBI Taxonomy" id="144530"/>
    <lineage>
        <taxon>Eukaryota</taxon>
        <taxon>Fungi</taxon>
        <taxon>Fungi incertae sedis</taxon>
        <taxon>Mucoromycota</taxon>
        <taxon>Glomeromycotina</taxon>
        <taxon>Glomeromycetes</taxon>
        <taxon>Archaeosporales</taxon>
        <taxon>Ambisporaceae</taxon>
        <taxon>Ambispora</taxon>
    </lineage>
</organism>
<comment type="caution">
    <text evidence="7">The sequence shown here is derived from an EMBL/GenBank/DDBJ whole genome shotgun (WGS) entry which is preliminary data.</text>
</comment>
<dbReference type="AlphaFoldDB" id="A0A9N9BJR9"/>
<dbReference type="InterPro" id="IPR003923">
    <property type="entry name" value="TAF10"/>
</dbReference>
<dbReference type="CDD" id="cd07982">
    <property type="entry name" value="HFD_TAF10"/>
    <property type="match status" value="1"/>
</dbReference>
<dbReference type="GO" id="GO:0006367">
    <property type="term" value="P:transcription initiation at RNA polymerase II promoter"/>
    <property type="evidence" value="ECO:0007669"/>
    <property type="project" value="TreeGrafter"/>
</dbReference>
<comment type="similarity">
    <text evidence="5">Belongs to the TAF10 family.</text>
</comment>
<dbReference type="OrthoDB" id="154356at2759"/>
<evidence type="ECO:0000256" key="5">
    <source>
        <dbReference type="ARBA" id="ARBA00025730"/>
    </source>
</evidence>
<evidence type="ECO:0000313" key="8">
    <source>
        <dbReference type="Proteomes" id="UP000789831"/>
    </source>
</evidence>
<evidence type="ECO:0000313" key="7">
    <source>
        <dbReference type="EMBL" id="CAG8568801.1"/>
    </source>
</evidence>
<keyword evidence="3" id="KW-0804">Transcription</keyword>
<feature type="region of interest" description="Disordered" evidence="6">
    <location>
        <begin position="1"/>
        <end position="42"/>
    </location>
</feature>
<proteinExistence type="inferred from homology"/>
<dbReference type="Proteomes" id="UP000789831">
    <property type="component" value="Unassembled WGS sequence"/>
</dbReference>
<sequence>MDTEEDNFDLFDKGKAPEFQTGNYSSDEGGPGETKESMAPAPVTSILPLSRREEDLAKKDRSLAEFLLVIPDAVTEYYLARSGFACDDIRVKRLMALAAQKFISDIATDAFQYCKIRAQSKKALGKRNKTVLTLDDLSAALSEYGINIKKPDYYRA</sequence>
<dbReference type="GO" id="GO:0005669">
    <property type="term" value="C:transcription factor TFIID complex"/>
    <property type="evidence" value="ECO:0007669"/>
    <property type="project" value="TreeGrafter"/>
</dbReference>
<reference evidence="7" key="1">
    <citation type="submission" date="2021-06" db="EMBL/GenBank/DDBJ databases">
        <authorList>
            <person name="Kallberg Y."/>
            <person name="Tangrot J."/>
            <person name="Rosling A."/>
        </authorList>
    </citation>
    <scope>NUCLEOTIDE SEQUENCE</scope>
    <source>
        <strain evidence="7">MT106</strain>
    </source>
</reference>
<dbReference type="PRINTS" id="PR01443">
    <property type="entry name" value="TFIID30KDSUB"/>
</dbReference>
<dbReference type="GO" id="GO:0016251">
    <property type="term" value="F:RNA polymerase II general transcription initiation factor activity"/>
    <property type="evidence" value="ECO:0007669"/>
    <property type="project" value="TreeGrafter"/>
</dbReference>